<evidence type="ECO:0000259" key="1">
    <source>
        <dbReference type="Pfam" id="PF07969"/>
    </source>
</evidence>
<accession>A0A381UX07</accession>
<dbReference type="SUPFAM" id="SSF51338">
    <property type="entry name" value="Composite domain of metallo-dependent hydrolases"/>
    <property type="match status" value="1"/>
</dbReference>
<dbReference type="InterPro" id="IPR013108">
    <property type="entry name" value="Amidohydro_3"/>
</dbReference>
<dbReference type="InterPro" id="IPR032466">
    <property type="entry name" value="Metal_Hydrolase"/>
</dbReference>
<evidence type="ECO:0000313" key="2">
    <source>
        <dbReference type="EMBL" id="SVA32669.1"/>
    </source>
</evidence>
<dbReference type="InterPro" id="IPR050378">
    <property type="entry name" value="Metallo-dep_Hydrolases_sf"/>
</dbReference>
<dbReference type="EMBL" id="UINC01007321">
    <property type="protein sequence ID" value="SVA32669.1"/>
    <property type="molecule type" value="Genomic_DNA"/>
</dbReference>
<dbReference type="InterPro" id="IPR011059">
    <property type="entry name" value="Metal-dep_hydrolase_composite"/>
</dbReference>
<dbReference type="PANTHER" id="PTHR11647:SF1">
    <property type="entry name" value="COLLAPSIN RESPONSE MEDIATOR PROTEIN"/>
    <property type="match status" value="1"/>
</dbReference>
<name>A0A381UX07_9ZZZZ</name>
<dbReference type="AlphaFoldDB" id="A0A381UX07"/>
<feature type="domain" description="Amidohydrolase 3" evidence="1">
    <location>
        <begin position="69"/>
        <end position="201"/>
    </location>
</feature>
<dbReference type="Gene3D" id="3.20.20.140">
    <property type="entry name" value="Metal-dependent hydrolases"/>
    <property type="match status" value="2"/>
</dbReference>
<feature type="domain" description="Amidohydrolase 3" evidence="1">
    <location>
        <begin position="451"/>
        <end position="542"/>
    </location>
</feature>
<dbReference type="Pfam" id="PF07969">
    <property type="entry name" value="Amidohydro_3"/>
    <property type="match status" value="2"/>
</dbReference>
<protein>
    <recommendedName>
        <fullName evidence="1">Amidohydrolase 3 domain-containing protein</fullName>
    </recommendedName>
</protein>
<dbReference type="GO" id="GO:0005829">
    <property type="term" value="C:cytosol"/>
    <property type="evidence" value="ECO:0007669"/>
    <property type="project" value="TreeGrafter"/>
</dbReference>
<reference evidence="2" key="1">
    <citation type="submission" date="2018-05" db="EMBL/GenBank/DDBJ databases">
        <authorList>
            <person name="Lanie J.A."/>
            <person name="Ng W.-L."/>
            <person name="Kazmierczak K.M."/>
            <person name="Andrzejewski T.M."/>
            <person name="Davidsen T.M."/>
            <person name="Wayne K.J."/>
            <person name="Tettelin H."/>
            <person name="Glass J.I."/>
            <person name="Rusch D."/>
            <person name="Podicherti R."/>
            <person name="Tsui H.-C.T."/>
            <person name="Winkler M.E."/>
        </authorList>
    </citation>
    <scope>NUCLEOTIDE SEQUENCE</scope>
</reference>
<dbReference type="Gene3D" id="2.30.40.10">
    <property type="entry name" value="Urease, subunit C, domain 1"/>
    <property type="match status" value="1"/>
</dbReference>
<proteinExistence type="predicted"/>
<sequence length="562" mass="61989">MKLYLKKIISVMLFIVTTLHAEQFDLLIKNGRVMDGTGNPWFYANIGIKNGKVVYVGRKVEKMNAKRSIDAAGLTVAPGFIDIHSHAYDSFRSFPDERISGEDFDAKREKKLRPGKNMVAQGVTTLVTNQDGRSGWPISDQINKLNQGGFGPNIILMVGHGAIRFLAMGEDYKRETTPQEIKEMKTLLKQGMEEGASGMSAGLEYVPGRWSNTKEMIEVVGVLKEYDGVFVEHERGSGEGPMWWYPSSSEPKGQAGILESVNETIKIAEATGVNCVCTHIKARGADFWGASAGAVNLIERARNRGVNIWADQYPYNTSGSDGNTKLIPGWVRGKDEKKGLKRVIANGDSLAILKADITFEITRRGGPENIVVMDHPAKKYIGKTFQELAKEMKKNPVEVAIQLALEGDKNIRGGGRLRGFSMSEVDVETYAAQQWVMTASDGGLALPEDGFVHARFYGTFPRKIKKYALERGVLSVEDAVRSMTSLPAIVFGLKDRGVVREGNIADLVIMDLEQIRDSATFFEPHQYPEGIEYVLVSGNFVVDGGEPTGSLPGKIITTWRDR</sequence>
<dbReference type="GO" id="GO:0016812">
    <property type="term" value="F:hydrolase activity, acting on carbon-nitrogen (but not peptide) bonds, in cyclic amides"/>
    <property type="evidence" value="ECO:0007669"/>
    <property type="project" value="TreeGrafter"/>
</dbReference>
<dbReference type="PANTHER" id="PTHR11647">
    <property type="entry name" value="HYDRANTOINASE/DIHYDROPYRIMIDINASE FAMILY MEMBER"/>
    <property type="match status" value="1"/>
</dbReference>
<gene>
    <name evidence="2" type="ORF">METZ01_LOCUS85523</name>
</gene>
<organism evidence="2">
    <name type="scientific">marine metagenome</name>
    <dbReference type="NCBI Taxonomy" id="408172"/>
    <lineage>
        <taxon>unclassified sequences</taxon>
        <taxon>metagenomes</taxon>
        <taxon>ecological metagenomes</taxon>
    </lineage>
</organism>
<dbReference type="SUPFAM" id="SSF51556">
    <property type="entry name" value="Metallo-dependent hydrolases"/>
    <property type="match status" value="1"/>
</dbReference>